<dbReference type="Gene3D" id="2.160.20.10">
    <property type="entry name" value="Single-stranded right-handed beta-helix, Pectin lyase-like"/>
    <property type="match status" value="1"/>
</dbReference>
<reference evidence="2 3" key="1">
    <citation type="submission" date="2016-10" db="EMBL/GenBank/DDBJ databases">
        <authorList>
            <person name="de Groot N.N."/>
        </authorList>
    </citation>
    <scope>NUCLEOTIDE SEQUENCE [LARGE SCALE GENOMIC DNA]</scope>
    <source>
        <strain evidence="2 3">DSM 22489</strain>
    </source>
</reference>
<dbReference type="InterPro" id="IPR012334">
    <property type="entry name" value="Pectin_lyas_fold"/>
</dbReference>
<dbReference type="Proteomes" id="UP000236728">
    <property type="component" value="Unassembled WGS sequence"/>
</dbReference>
<dbReference type="EMBL" id="FNVA01000001">
    <property type="protein sequence ID" value="SEF44703.1"/>
    <property type="molecule type" value="Genomic_DNA"/>
</dbReference>
<feature type="chain" id="PRO_5009283554" description="Pectate lyase superfamily protein" evidence="1">
    <location>
        <begin position="23"/>
        <end position="521"/>
    </location>
</feature>
<sequence length="521" mass="55492">MVLEFRRHWLLCATLATGLSFAAQPVAGQSAWAAIGPDGKLAYRHLPGGDHIADFSSAGYRGGGVALPMVPMKRAVTPSGQDDTAAIQKAIDEVAALPQVDGFRGAVVLRKGTYHCFGTILLTVSGVVLRGEGADDTGTTIVMTGEPHVAIRVRGKLDVQTVGAPVQVADTYVPSGATTFHVTDASGIHAGDTLSIVKPVTPAWVQFMGMDALGLRGGKPEHWIDGTLQVRRRVASVKGNAVTLAVPLMDSYDAKYLGVGAVSVTRVQVSGQVEEVGVEDLRVVAPSRSITFGTPEFDGLMMNDAADCWLRSLVFLETTSSVGIDSGTERISVVRTDVVNKTPIVGEAKPSDFEANGQQILFDRITASGDRTFFFLTQAKQQGPVVLLHCRFTGDSHIQPHQRWFTGLLIDGCDVPDGGIDLMNRGMMGSGHGWAIGWSVIWNSSAKSFAVNTPPGTANWSIGNRGEELNPPQPARDAGKEVALQPGMIESPGKQVKPASLYLEQLSERLGRDALRNIGYK</sequence>
<keyword evidence="1" id="KW-0732">Signal</keyword>
<name>A0A1H5S249_9BACT</name>
<dbReference type="InterPro" id="IPR011050">
    <property type="entry name" value="Pectin_lyase_fold/virulence"/>
</dbReference>
<evidence type="ECO:0000313" key="3">
    <source>
        <dbReference type="Proteomes" id="UP000236728"/>
    </source>
</evidence>
<accession>A0A1H5S249</accession>
<feature type="signal peptide" evidence="1">
    <location>
        <begin position="1"/>
        <end position="22"/>
    </location>
</feature>
<gene>
    <name evidence="2" type="ORF">SAMN05421819_0048</name>
</gene>
<organism evidence="2 3">
    <name type="scientific">Bryocella elongata</name>
    <dbReference type="NCBI Taxonomy" id="863522"/>
    <lineage>
        <taxon>Bacteria</taxon>
        <taxon>Pseudomonadati</taxon>
        <taxon>Acidobacteriota</taxon>
        <taxon>Terriglobia</taxon>
        <taxon>Terriglobales</taxon>
        <taxon>Acidobacteriaceae</taxon>
        <taxon>Bryocella</taxon>
    </lineage>
</organism>
<proteinExistence type="predicted"/>
<dbReference type="AlphaFoldDB" id="A0A1H5S249"/>
<evidence type="ECO:0008006" key="4">
    <source>
        <dbReference type="Google" id="ProtNLM"/>
    </source>
</evidence>
<protein>
    <recommendedName>
        <fullName evidence="4">Pectate lyase superfamily protein</fullName>
    </recommendedName>
</protein>
<dbReference type="OrthoDB" id="5488826at2"/>
<keyword evidence="3" id="KW-1185">Reference proteome</keyword>
<dbReference type="SUPFAM" id="SSF51126">
    <property type="entry name" value="Pectin lyase-like"/>
    <property type="match status" value="1"/>
</dbReference>
<evidence type="ECO:0000256" key="1">
    <source>
        <dbReference type="SAM" id="SignalP"/>
    </source>
</evidence>
<dbReference type="RefSeq" id="WP_103931043.1">
    <property type="nucleotide sequence ID" value="NZ_FNVA01000001.1"/>
</dbReference>
<evidence type="ECO:0000313" key="2">
    <source>
        <dbReference type="EMBL" id="SEF44703.1"/>
    </source>
</evidence>